<feature type="domain" description="Lantibiotic dehydratase N-terminal" evidence="1">
    <location>
        <begin position="47"/>
        <end position="704"/>
    </location>
</feature>
<feature type="domain" description="Thiopeptide-type bacteriocin biosynthesis" evidence="2">
    <location>
        <begin position="778"/>
        <end position="1037"/>
    </location>
</feature>
<organism evidence="3 4">
    <name type="scientific">Romboutsia sedimentorum</name>
    <dbReference type="NCBI Taxonomy" id="1368474"/>
    <lineage>
        <taxon>Bacteria</taxon>
        <taxon>Bacillati</taxon>
        <taxon>Bacillota</taxon>
        <taxon>Clostridia</taxon>
        <taxon>Peptostreptococcales</taxon>
        <taxon>Peptostreptococcaceae</taxon>
        <taxon>Romboutsia</taxon>
    </lineage>
</organism>
<reference evidence="3 4" key="1">
    <citation type="submission" date="2023-05" db="EMBL/GenBank/DDBJ databases">
        <title>Rombocin, a short stable natural nisin variant, displays selective antimicrobial activity against Listeria monocytogenes and employs dual mode of action to kill target bacterial strains.</title>
        <authorList>
            <person name="Wambui J."/>
            <person name="Stephan R."/>
            <person name="Kuipers O.P."/>
        </authorList>
    </citation>
    <scope>NUCLEOTIDE SEQUENCE [LARGE SCALE GENOMIC DNA]</scope>
    <source>
        <strain evidence="3 4">RC002</strain>
    </source>
</reference>
<protein>
    <submittedName>
        <fullName evidence="3">Lantibiotic dehydratase</fullName>
    </submittedName>
</protein>
<evidence type="ECO:0000259" key="1">
    <source>
        <dbReference type="Pfam" id="PF04738"/>
    </source>
</evidence>
<dbReference type="RefSeq" id="WP_284133162.1">
    <property type="nucleotide sequence ID" value="NZ_JASKYM010000006.1"/>
</dbReference>
<evidence type="ECO:0000313" key="3">
    <source>
        <dbReference type="EMBL" id="MDK2564233.1"/>
    </source>
</evidence>
<sequence length="1052" mass="124533">MKNNLYKNIDTFMIRTPTFSVDKFFEFFNEECDNKKNIDYIRSLCKNRVFRECILISSKSLYSTLIDFSEGKDIKKLDYFLQSIYKYLTRISTRPTPFGLFSGVDFGNYTNDKTTLKYSDNKYKKYVRPDIEWLIKLVKHIEDIEYMNLNYRKNDSILIKGERVFLLYSTEKNEEINENANDSNIEEISIKLTGSLELILQLTQNTISYKDLLQKLIDNYGSEYEQTIEAYLKNLIKNEYLISNLMPPLTVDDQLDYIINEIDRLNIINGLKNQLIEIKNLIKEYMETDLGQGEEIYINLCSKMKNIVSCKSILQVDMKLNLEEKTMNSKVIDEINDLVNMILTISTPFKDRDSYFKRYKQQFIERYGEDREVSLLEMLDNDRGIGAPIGYKYPPTNRVEQVILNNQINRNLKTYFEYKYIDAIKNKKSIVINDKEIKNLQLPEYSYDEAPNSLELNLMIKSNSKENEQNNLKYYIGPNLGSNYAGKSFGRFSYMMQDEKNCFSTVAKSELDIFGQNNYITCELVYLPNKVRVSNVSRNIHGSDYEIALCTNSSKDDKHRISLDDIFIGIENNKFYAKSKSLNKRLIITINNMLNIDFAPNAIKFLSDINQDGKRFWYEFPWNNIFNNSIYIPKIEYKNFTISPSIWKFDKEILGVNKKTSFDKFKDIIGKYFDKYDVPKYVYLTSGDNRTLLNAKDLRSLEILQHEINNKDEVILNSYEDEEFNIVKDKEQKEYFCELVVPLLKVKKEQPKIQSTEIIREDIPSLSEERLKLPFDQWLYLKLYGVASNIEDLISFDVSRYCEEKVSKGDIDKYFFMRYADPVPHLRLRLNAPREKLLELYPEIQDWLKSLMEKGLMNRYVIDSYDREVERYGGSKLMDVAENLFYFDSIVVEAILREQRLNNLNFTKEFIGMVSIIHYIENYGVEYDKQVEFLRSQIKSSDYREDFNKNRKEYMELCNSNNNWENLRATEEGTLLLNILNKRWDIVKNYSEKINKSLKDIEKYSILDSIIHLHCNRLFGIDREFEIKVRALASHALYSLKYFKKNNVQIEK</sequence>
<dbReference type="EMBL" id="JASKYM010000006">
    <property type="protein sequence ID" value="MDK2564233.1"/>
    <property type="molecule type" value="Genomic_DNA"/>
</dbReference>
<dbReference type="Pfam" id="PF04738">
    <property type="entry name" value="Lant_dehydr_N"/>
    <property type="match status" value="1"/>
</dbReference>
<comment type="caution">
    <text evidence="3">The sequence shown here is derived from an EMBL/GenBank/DDBJ whole genome shotgun (WGS) entry which is preliminary data.</text>
</comment>
<evidence type="ECO:0000313" key="4">
    <source>
        <dbReference type="Proteomes" id="UP001301012"/>
    </source>
</evidence>
<dbReference type="Pfam" id="PF14028">
    <property type="entry name" value="Lant_dehydr_C"/>
    <property type="match status" value="1"/>
</dbReference>
<evidence type="ECO:0000259" key="2">
    <source>
        <dbReference type="Pfam" id="PF14028"/>
    </source>
</evidence>
<keyword evidence="4" id="KW-1185">Reference proteome</keyword>
<dbReference type="InterPro" id="IPR006827">
    <property type="entry name" value="Lant_deHydtase_N"/>
</dbReference>
<dbReference type="InterPro" id="IPR023809">
    <property type="entry name" value="Thiopep_bacteriocin_synth_dom"/>
</dbReference>
<name>A0ABT7EDS0_9FIRM</name>
<gene>
    <name evidence="3" type="ORF">QOZ84_11790</name>
</gene>
<dbReference type="NCBIfam" id="TIGR03891">
    <property type="entry name" value="thiopep_ocin"/>
    <property type="match status" value="1"/>
</dbReference>
<accession>A0ABT7EDS0</accession>
<proteinExistence type="predicted"/>
<dbReference type="Proteomes" id="UP001301012">
    <property type="component" value="Unassembled WGS sequence"/>
</dbReference>